<accession>A0ABR5CXZ9</accession>
<keyword evidence="2" id="KW-0805">Transcription regulation</keyword>
<keyword evidence="7" id="KW-1185">Reference proteome</keyword>
<evidence type="ECO:0000256" key="1">
    <source>
        <dbReference type="ARBA" id="ARBA00009437"/>
    </source>
</evidence>
<gene>
    <name evidence="6" type="ORF">RS75_00500</name>
</gene>
<keyword evidence="3" id="KW-0238">DNA-binding</keyword>
<dbReference type="InterPro" id="IPR050950">
    <property type="entry name" value="HTH-type_LysR_regulators"/>
</dbReference>
<dbReference type="PANTHER" id="PTHR30419">
    <property type="entry name" value="HTH-TYPE TRANSCRIPTIONAL REGULATOR YBHD"/>
    <property type="match status" value="1"/>
</dbReference>
<dbReference type="Gene3D" id="3.40.190.290">
    <property type="match status" value="1"/>
</dbReference>
<dbReference type="Proteomes" id="UP000052068">
    <property type="component" value="Unassembled WGS sequence"/>
</dbReference>
<protein>
    <submittedName>
        <fullName evidence="6">LysR family transcriptional regulator</fullName>
    </submittedName>
</protein>
<sequence length="320" mass="35291">MRTSRSSPLSRLALRQISLIAAIDDNGSLKRAAEMIGMSQPRATKSLQEAEELVERKLFHRTNRGLLPTAAGECVIRNAKTMLAQLGKMEQELDGMAGGNWSRLRVGTIMGAVPFVTEVIQRHLQRFPQTSFEIIEDTSAELLRQLDRGLLDLAIGRSSVSSTPQLYNVTTFHDELLAVVANPAHPLVGRKRVQLEELADSRWIVYTASMPMRISLEHEYRNAGLPFPSALLETRSALATMSLIQGNPNTVALLSSDVATFFVNFGMACTLPMHLRSKSDPYEVITRRSYDLPEDAALFIEELVAGVARSSLSQSAAKLV</sequence>
<dbReference type="InterPro" id="IPR005119">
    <property type="entry name" value="LysR_subst-bd"/>
</dbReference>
<dbReference type="EMBL" id="JWJH01000001">
    <property type="protein sequence ID" value="KJF69695.1"/>
    <property type="molecule type" value="Genomic_DNA"/>
</dbReference>
<proteinExistence type="inferred from homology"/>
<name>A0ABR5CXZ9_9HYPH</name>
<dbReference type="InterPro" id="IPR036390">
    <property type="entry name" value="WH_DNA-bd_sf"/>
</dbReference>
<comment type="caution">
    <text evidence="6">The sequence shown here is derived from an EMBL/GenBank/DDBJ whole genome shotgun (WGS) entry which is preliminary data.</text>
</comment>
<reference evidence="6 7" key="1">
    <citation type="submission" date="2015-03" db="EMBL/GenBank/DDBJ databases">
        <title>Draft Genome Sequences of Agrobacterium nepotum Strain 39/7T (= CFBP 7436T = LMG 26435T) and Agrobacterium sp. Strain KFB 330 (= CFBP 8308 = LMG 28674).</title>
        <authorList>
            <person name="Kuzmanovic N."/>
            <person name="Pulawska J."/>
            <person name="Obradovic A."/>
        </authorList>
    </citation>
    <scope>NUCLEOTIDE SEQUENCE [LARGE SCALE GENOMIC DNA]</scope>
    <source>
        <strain evidence="6 7">39/7</strain>
    </source>
</reference>
<comment type="similarity">
    <text evidence="1">Belongs to the LysR transcriptional regulatory family.</text>
</comment>
<dbReference type="SUPFAM" id="SSF53850">
    <property type="entry name" value="Periplasmic binding protein-like II"/>
    <property type="match status" value="1"/>
</dbReference>
<dbReference type="InterPro" id="IPR000847">
    <property type="entry name" value="LysR_HTH_N"/>
</dbReference>
<dbReference type="SUPFAM" id="SSF46785">
    <property type="entry name" value="Winged helix' DNA-binding domain"/>
    <property type="match status" value="1"/>
</dbReference>
<dbReference type="Pfam" id="PF00126">
    <property type="entry name" value="HTH_1"/>
    <property type="match status" value="1"/>
</dbReference>
<organism evidence="6 7">
    <name type="scientific">Rhizobium nepotum 39/7</name>
    <dbReference type="NCBI Taxonomy" id="1368418"/>
    <lineage>
        <taxon>Bacteria</taxon>
        <taxon>Pseudomonadati</taxon>
        <taxon>Pseudomonadota</taxon>
        <taxon>Alphaproteobacteria</taxon>
        <taxon>Hyphomicrobiales</taxon>
        <taxon>Rhizobiaceae</taxon>
        <taxon>Rhizobium/Agrobacterium group</taxon>
        <taxon>Rhizobium</taxon>
    </lineage>
</organism>
<feature type="domain" description="HTH lysR-type" evidence="5">
    <location>
        <begin position="12"/>
        <end position="69"/>
    </location>
</feature>
<evidence type="ECO:0000256" key="4">
    <source>
        <dbReference type="ARBA" id="ARBA00023163"/>
    </source>
</evidence>
<dbReference type="PANTHER" id="PTHR30419:SF8">
    <property type="entry name" value="NITROGEN ASSIMILATION TRANSCRIPTIONAL ACTIVATOR-RELATED"/>
    <property type="match status" value="1"/>
</dbReference>
<dbReference type="Gene3D" id="1.10.10.10">
    <property type="entry name" value="Winged helix-like DNA-binding domain superfamily/Winged helix DNA-binding domain"/>
    <property type="match status" value="1"/>
</dbReference>
<dbReference type="InterPro" id="IPR036388">
    <property type="entry name" value="WH-like_DNA-bd_sf"/>
</dbReference>
<evidence type="ECO:0000313" key="7">
    <source>
        <dbReference type="Proteomes" id="UP000052068"/>
    </source>
</evidence>
<dbReference type="PROSITE" id="PS50931">
    <property type="entry name" value="HTH_LYSR"/>
    <property type="match status" value="1"/>
</dbReference>
<evidence type="ECO:0000256" key="2">
    <source>
        <dbReference type="ARBA" id="ARBA00023015"/>
    </source>
</evidence>
<evidence type="ECO:0000259" key="5">
    <source>
        <dbReference type="PROSITE" id="PS50931"/>
    </source>
</evidence>
<keyword evidence="4" id="KW-0804">Transcription</keyword>
<evidence type="ECO:0000313" key="6">
    <source>
        <dbReference type="EMBL" id="KJF69695.1"/>
    </source>
</evidence>
<dbReference type="RefSeq" id="WP_045016312.1">
    <property type="nucleotide sequence ID" value="NZ_JWJH01000001.1"/>
</dbReference>
<evidence type="ECO:0000256" key="3">
    <source>
        <dbReference type="ARBA" id="ARBA00023125"/>
    </source>
</evidence>
<dbReference type="Pfam" id="PF03466">
    <property type="entry name" value="LysR_substrate"/>
    <property type="match status" value="1"/>
</dbReference>